<reference evidence="2" key="1">
    <citation type="submission" date="2020-05" db="EMBL/GenBank/DDBJ databases">
        <authorList>
            <person name="Chiriac C."/>
            <person name="Salcher M."/>
            <person name="Ghai R."/>
            <person name="Kavagutti S V."/>
        </authorList>
    </citation>
    <scope>NUCLEOTIDE SEQUENCE</scope>
</reference>
<evidence type="ECO:0000256" key="1">
    <source>
        <dbReference type="SAM" id="MobiDB-lite"/>
    </source>
</evidence>
<sequence>MRETDAQGEVAANGPFNGAGLRREHVGVTGLNRHHGRTQVEIAQLVTNDGEGRQRVGSKNL</sequence>
<proteinExistence type="predicted"/>
<evidence type="ECO:0000313" key="2">
    <source>
        <dbReference type="EMBL" id="CAB4780244.1"/>
    </source>
</evidence>
<dbReference type="AlphaFoldDB" id="A0A6J6W9W3"/>
<name>A0A6J6W9W3_9ZZZZ</name>
<feature type="region of interest" description="Disordered" evidence="1">
    <location>
        <begin position="1"/>
        <end position="35"/>
    </location>
</feature>
<accession>A0A6J6W9W3</accession>
<protein>
    <submittedName>
        <fullName evidence="2">Unannotated protein</fullName>
    </submittedName>
</protein>
<organism evidence="2">
    <name type="scientific">freshwater metagenome</name>
    <dbReference type="NCBI Taxonomy" id="449393"/>
    <lineage>
        <taxon>unclassified sequences</taxon>
        <taxon>metagenomes</taxon>
        <taxon>ecological metagenomes</taxon>
    </lineage>
</organism>
<gene>
    <name evidence="2" type="ORF">UFOPK2958_00483</name>
</gene>
<dbReference type="EMBL" id="CAFAAB010000038">
    <property type="protein sequence ID" value="CAB4780244.1"/>
    <property type="molecule type" value="Genomic_DNA"/>
</dbReference>